<evidence type="ECO:0000256" key="8">
    <source>
        <dbReference type="PROSITE-ProRule" id="PRU00282"/>
    </source>
</evidence>
<feature type="repeat" description="Solcar" evidence="8">
    <location>
        <begin position="738"/>
        <end position="823"/>
    </location>
</feature>
<comment type="subcellular location">
    <subcellularLocation>
        <location evidence="1">Membrane</location>
        <topology evidence="1">Multi-pass membrane protein</topology>
    </subcellularLocation>
</comment>
<dbReference type="SMART" id="SM00382">
    <property type="entry name" value="AAA"/>
    <property type="match status" value="1"/>
</dbReference>
<dbReference type="PANTHER" id="PTHR48041:SF139">
    <property type="entry name" value="PROTEIN SCARLET"/>
    <property type="match status" value="1"/>
</dbReference>
<comment type="caution">
    <text evidence="12">The sequence shown here is derived from an EMBL/GenBank/DDBJ whole genome shotgun (WGS) entry which is preliminary data.</text>
</comment>
<dbReference type="InterPro" id="IPR023395">
    <property type="entry name" value="MCP_dom_sf"/>
</dbReference>
<dbReference type="Gene3D" id="1.50.40.10">
    <property type="entry name" value="Mitochondrial carrier domain"/>
    <property type="match status" value="2"/>
</dbReference>
<evidence type="ECO:0000313" key="13">
    <source>
        <dbReference type="Proteomes" id="UP001642464"/>
    </source>
</evidence>
<feature type="transmembrane region" description="Helical" evidence="10">
    <location>
        <begin position="381"/>
        <end position="400"/>
    </location>
</feature>
<evidence type="ECO:0000256" key="3">
    <source>
        <dbReference type="ARBA" id="ARBA00022692"/>
    </source>
</evidence>
<keyword evidence="7 8" id="KW-0472">Membrane</keyword>
<feature type="repeat" description="Solcar" evidence="8">
    <location>
        <begin position="907"/>
        <end position="988"/>
    </location>
</feature>
<feature type="region of interest" description="Disordered" evidence="9">
    <location>
        <begin position="1"/>
        <end position="47"/>
    </location>
</feature>
<feature type="transmembrane region" description="Helical" evidence="10">
    <location>
        <begin position="512"/>
        <end position="534"/>
    </location>
</feature>
<feature type="transmembrane region" description="Helical" evidence="10">
    <location>
        <begin position="546"/>
        <end position="565"/>
    </location>
</feature>
<evidence type="ECO:0000256" key="1">
    <source>
        <dbReference type="ARBA" id="ARBA00004141"/>
    </source>
</evidence>
<dbReference type="PROSITE" id="PS50920">
    <property type="entry name" value="SOLCAR"/>
    <property type="match status" value="2"/>
</dbReference>
<dbReference type="InterPro" id="IPR018108">
    <property type="entry name" value="MCP_transmembrane"/>
</dbReference>
<dbReference type="Gene3D" id="3.40.50.300">
    <property type="entry name" value="P-loop containing nucleotide triphosphate hydrolases"/>
    <property type="match status" value="1"/>
</dbReference>
<protein>
    <submittedName>
        <fullName evidence="12">Broad substrate specificity ATP-binding cassette transporter ABCG2 (ATP-binding cassette sub-family G member 2) (Urate exporter) (CD antigen CD338)</fullName>
    </submittedName>
</protein>
<evidence type="ECO:0000256" key="2">
    <source>
        <dbReference type="ARBA" id="ARBA00022448"/>
    </source>
</evidence>
<feature type="transmembrane region" description="Helical" evidence="10">
    <location>
        <begin position="439"/>
        <end position="458"/>
    </location>
</feature>
<dbReference type="InterPro" id="IPR003593">
    <property type="entry name" value="AAA+_ATPase"/>
</dbReference>
<dbReference type="InterPro" id="IPR050352">
    <property type="entry name" value="ABCG_transporters"/>
</dbReference>
<evidence type="ECO:0000256" key="9">
    <source>
        <dbReference type="SAM" id="MobiDB-lite"/>
    </source>
</evidence>
<evidence type="ECO:0000256" key="6">
    <source>
        <dbReference type="ARBA" id="ARBA00022989"/>
    </source>
</evidence>
<keyword evidence="3 8" id="KW-0812">Transmembrane</keyword>
<dbReference type="PROSITE" id="PS50893">
    <property type="entry name" value="ABC_TRANSPORTER_2"/>
    <property type="match status" value="1"/>
</dbReference>
<dbReference type="InterPro" id="IPR013525">
    <property type="entry name" value="ABC2_TM"/>
</dbReference>
<sequence>MTEDLSRSLREDVEPDHEPEHDLERNEPSMHQLRDHTRQLSDEAHEERSMEWSGLSFTIGQHKILSNISGMIEPGRLTGVFGPSGSGKTTLLNILAGRQNTKASNMSLTGQITTNGVVVDPVSFRGNIAYVMQDDALLPYETPREYFHFSASMRLSQGISRTQREEFVNNLLSTLSLQRCANTIVGSELVKGLSGGERKRTSVGIELITNPKMLFLDEPLSGLDSYAAYTLVVALKDLAKANVPVLCTVHQPSSEIFAMFDDVIMLHAGEITFHGPANQISAFFDDMGFPCPGNFNPADHVMFLMQKESTEKLREIKDSWLQSEISVKMQAKIDALQGRNQSTGERAAGPRQGSAGRNTGFCKQLGMLLAREVRGTFRNKGILYARFGMSLFLAALYGWLFSGSAASGDKVNSPEKNCLADNFSAGGCTGDFQAHFGTLVSLSIMAMMSAAQPVVLQFPQERPVFLREYAAHQYGVVPYFISKTLVEMPVVLMSSLLTFAVTYFWMGLHGGFVLLVLVSWLLGIASSSLALLVGCGVASAQKAIQLAPLTLIPQMLFSGLFVPVAKIPLSLRWARYLCPLKYAINLMTIVEFQYVKDITQDCEKRSSEIECMQEHPGDYLRLQLVNTQSVLWDDWTQHFGWLRAEEALGSAQTQIFPPTGPVPGDVRQAGVEVVEPGSTGIDVKPLQDYEKEMKEVIKKGIIPGCVSLVYHKGAPLVGAPHLDVEVEVQLPEHRIHALKTLVGFLAGGAYGLTSVAVGQPLDTVKTRMQARPDSVSSSAWRVAWDLLRSQGPQGLYRGGIPVVLGGTMFRSAQFGFYEAALGRLRRNTPTYKFFGLFDWQVVVAGMTGGVARGVIEAPFDQVKVCRQVEHEWSMRTLFNGSGVTILRNTALFCSFSVYRDLLPQFVSSDISPFWTGALCSNLAWLTIWPLDVIKSQRQSGNYESRSSASLLLEAYRTHRLFRGLLPGLARSTVANGCAMVAYKKIEEMADVALPKWR</sequence>
<evidence type="ECO:0000313" key="12">
    <source>
        <dbReference type="EMBL" id="CAK9027954.1"/>
    </source>
</evidence>
<name>A0ABP0KPT8_9DINO</name>
<dbReference type="CDD" id="cd03213">
    <property type="entry name" value="ABCG_EPDR"/>
    <property type="match status" value="1"/>
</dbReference>
<keyword evidence="2" id="KW-0813">Transport</keyword>
<dbReference type="EMBL" id="CAXAMM010012113">
    <property type="protein sequence ID" value="CAK9027954.1"/>
    <property type="molecule type" value="Genomic_DNA"/>
</dbReference>
<keyword evidence="4" id="KW-0547">Nucleotide-binding</keyword>
<dbReference type="Proteomes" id="UP001642464">
    <property type="component" value="Unassembled WGS sequence"/>
</dbReference>
<evidence type="ECO:0000256" key="5">
    <source>
        <dbReference type="ARBA" id="ARBA00022840"/>
    </source>
</evidence>
<gene>
    <name evidence="12" type="ORF">SCF082_LOCUS18154</name>
</gene>
<dbReference type="Pfam" id="PF01061">
    <property type="entry name" value="ABC2_membrane"/>
    <property type="match status" value="1"/>
</dbReference>
<accession>A0ABP0KPT8</accession>
<dbReference type="Pfam" id="PF00005">
    <property type="entry name" value="ABC_tran"/>
    <property type="match status" value="1"/>
</dbReference>
<dbReference type="Pfam" id="PF19055">
    <property type="entry name" value="ABC2_membrane_7"/>
    <property type="match status" value="1"/>
</dbReference>
<dbReference type="Pfam" id="PF00153">
    <property type="entry name" value="Mito_carr"/>
    <property type="match status" value="2"/>
</dbReference>
<evidence type="ECO:0000256" key="7">
    <source>
        <dbReference type="ARBA" id="ARBA00023136"/>
    </source>
</evidence>
<evidence type="ECO:0000256" key="10">
    <source>
        <dbReference type="SAM" id="Phobius"/>
    </source>
</evidence>
<dbReference type="InterPro" id="IPR043926">
    <property type="entry name" value="ABCG_dom"/>
</dbReference>
<keyword evidence="5 12" id="KW-0067">ATP-binding</keyword>
<dbReference type="SUPFAM" id="SSF103506">
    <property type="entry name" value="Mitochondrial carrier"/>
    <property type="match status" value="1"/>
</dbReference>
<keyword evidence="6 10" id="KW-1133">Transmembrane helix</keyword>
<feature type="transmembrane region" description="Helical" evidence="10">
    <location>
        <begin position="488"/>
        <end position="506"/>
    </location>
</feature>
<dbReference type="GO" id="GO:0005524">
    <property type="term" value="F:ATP binding"/>
    <property type="evidence" value="ECO:0007669"/>
    <property type="project" value="UniProtKB-KW"/>
</dbReference>
<dbReference type="SUPFAM" id="SSF52540">
    <property type="entry name" value="P-loop containing nucleoside triphosphate hydrolases"/>
    <property type="match status" value="1"/>
</dbReference>
<feature type="domain" description="ABC transporter" evidence="11">
    <location>
        <begin position="50"/>
        <end position="293"/>
    </location>
</feature>
<keyword evidence="13" id="KW-1185">Reference proteome</keyword>
<proteinExistence type="predicted"/>
<evidence type="ECO:0000259" key="11">
    <source>
        <dbReference type="PROSITE" id="PS50893"/>
    </source>
</evidence>
<dbReference type="InterPro" id="IPR027417">
    <property type="entry name" value="P-loop_NTPase"/>
</dbReference>
<dbReference type="PANTHER" id="PTHR48041">
    <property type="entry name" value="ABC TRANSPORTER G FAMILY MEMBER 28"/>
    <property type="match status" value="1"/>
</dbReference>
<evidence type="ECO:0000256" key="4">
    <source>
        <dbReference type="ARBA" id="ARBA00022741"/>
    </source>
</evidence>
<reference evidence="12 13" key="1">
    <citation type="submission" date="2024-02" db="EMBL/GenBank/DDBJ databases">
        <authorList>
            <person name="Chen Y."/>
            <person name="Shah S."/>
            <person name="Dougan E. K."/>
            <person name="Thang M."/>
            <person name="Chan C."/>
        </authorList>
    </citation>
    <scope>NUCLEOTIDE SEQUENCE [LARGE SCALE GENOMIC DNA]</scope>
</reference>
<organism evidence="12 13">
    <name type="scientific">Durusdinium trenchii</name>
    <dbReference type="NCBI Taxonomy" id="1381693"/>
    <lineage>
        <taxon>Eukaryota</taxon>
        <taxon>Sar</taxon>
        <taxon>Alveolata</taxon>
        <taxon>Dinophyceae</taxon>
        <taxon>Suessiales</taxon>
        <taxon>Symbiodiniaceae</taxon>
        <taxon>Durusdinium</taxon>
    </lineage>
</organism>
<dbReference type="InterPro" id="IPR003439">
    <property type="entry name" value="ABC_transporter-like_ATP-bd"/>
</dbReference>